<name>A0A7S2ZP51_9RHOD</name>
<dbReference type="PROSITE" id="PS51352">
    <property type="entry name" value="THIOREDOXIN_2"/>
    <property type="match status" value="1"/>
</dbReference>
<dbReference type="SUPFAM" id="SSF52833">
    <property type="entry name" value="Thioredoxin-like"/>
    <property type="match status" value="1"/>
</dbReference>
<dbReference type="InterPro" id="IPR017937">
    <property type="entry name" value="Thioredoxin_CS"/>
</dbReference>
<gene>
    <name evidence="5" type="ORF">RMAR00112_LOCUS14595</name>
</gene>
<keyword evidence="2" id="KW-1015">Disulfide bond</keyword>
<comment type="function">
    <text evidence="1">Participates in various redox reactions through the reversible oxidation of its active center dithiol to a disulfide and catalyzes dithiol-disulfide exchange reactions.</text>
</comment>
<evidence type="ECO:0000256" key="2">
    <source>
        <dbReference type="ARBA" id="ARBA00023157"/>
    </source>
</evidence>
<dbReference type="PROSITE" id="PS00194">
    <property type="entry name" value="THIOREDOXIN_1"/>
    <property type="match status" value="1"/>
</dbReference>
<feature type="chain" id="PRO_5030806547" description="Thioredoxin domain-containing protein" evidence="3">
    <location>
        <begin position="25"/>
        <end position="161"/>
    </location>
</feature>
<accession>A0A7S2ZP51</accession>
<feature type="signal peptide" evidence="3">
    <location>
        <begin position="1"/>
        <end position="24"/>
    </location>
</feature>
<feature type="domain" description="Thioredoxin" evidence="4">
    <location>
        <begin position="35"/>
        <end position="161"/>
    </location>
</feature>
<dbReference type="EMBL" id="HBHW01018964">
    <property type="protein sequence ID" value="CAE0046616.1"/>
    <property type="molecule type" value="Transcribed_RNA"/>
</dbReference>
<evidence type="ECO:0000256" key="1">
    <source>
        <dbReference type="ARBA" id="ARBA00003318"/>
    </source>
</evidence>
<keyword evidence="3" id="KW-0732">Signal</keyword>
<evidence type="ECO:0000259" key="4">
    <source>
        <dbReference type="PROSITE" id="PS51352"/>
    </source>
</evidence>
<dbReference type="Pfam" id="PF00085">
    <property type="entry name" value="Thioredoxin"/>
    <property type="match status" value="1"/>
</dbReference>
<protein>
    <recommendedName>
        <fullName evidence="4">Thioredoxin domain-containing protein</fullName>
    </recommendedName>
</protein>
<evidence type="ECO:0000256" key="3">
    <source>
        <dbReference type="SAM" id="SignalP"/>
    </source>
</evidence>
<reference evidence="5" key="1">
    <citation type="submission" date="2021-01" db="EMBL/GenBank/DDBJ databases">
        <authorList>
            <person name="Corre E."/>
            <person name="Pelletier E."/>
            <person name="Niang G."/>
            <person name="Scheremetjew M."/>
            <person name="Finn R."/>
            <person name="Kale V."/>
            <person name="Holt S."/>
            <person name="Cochrane G."/>
            <person name="Meng A."/>
            <person name="Brown T."/>
            <person name="Cohen L."/>
        </authorList>
    </citation>
    <scope>NUCLEOTIDE SEQUENCE</scope>
    <source>
        <strain evidence="5">CCMP 769</strain>
    </source>
</reference>
<dbReference type="Gene3D" id="3.40.30.10">
    <property type="entry name" value="Glutaredoxin"/>
    <property type="match status" value="1"/>
</dbReference>
<evidence type="ECO:0000313" key="5">
    <source>
        <dbReference type="EMBL" id="CAE0046616.1"/>
    </source>
</evidence>
<dbReference type="AlphaFoldDB" id="A0A7S2ZP51"/>
<dbReference type="CDD" id="cd02947">
    <property type="entry name" value="TRX_family"/>
    <property type="match status" value="1"/>
</dbReference>
<organism evidence="5">
    <name type="scientific">Rhodosorus marinus</name>
    <dbReference type="NCBI Taxonomy" id="101924"/>
    <lineage>
        <taxon>Eukaryota</taxon>
        <taxon>Rhodophyta</taxon>
        <taxon>Stylonematophyceae</taxon>
        <taxon>Stylonematales</taxon>
        <taxon>Stylonemataceae</taxon>
        <taxon>Rhodosorus</taxon>
    </lineage>
</organism>
<dbReference type="InterPro" id="IPR013766">
    <property type="entry name" value="Thioredoxin_domain"/>
</dbReference>
<proteinExistence type="predicted"/>
<sequence length="161" mass="17881">MRQPSVRPFTCLVFFFAPMAFVNPSFMGTPLGMKGAVCSAAPTKNVARNVSTMLVSDIGSKAELDKVLEGAGSSLVVVDYSTSWCGPCKMIEPKFQQMSEEYSDVVFLKVMGDKDEDTQEMMKTESIRAVPAFHFWKEKERVHTITGARTDDIESAIDTYK</sequence>
<dbReference type="PANTHER" id="PTHR46115">
    <property type="entry name" value="THIOREDOXIN-LIKE PROTEIN 1"/>
    <property type="match status" value="1"/>
</dbReference>
<dbReference type="InterPro" id="IPR036249">
    <property type="entry name" value="Thioredoxin-like_sf"/>
</dbReference>